<accession>A0A6M8J2E8</accession>
<dbReference type="Pfam" id="PF11545">
    <property type="entry name" value="HemeBinding_Shp"/>
    <property type="match status" value="1"/>
</dbReference>
<name>A0A6M8J2E8_9ACTN</name>
<evidence type="ECO:0000256" key="2">
    <source>
        <dbReference type="SAM" id="Phobius"/>
    </source>
</evidence>
<dbReference type="InterPro" id="IPR037250">
    <property type="entry name" value="NEAT_dom_sf"/>
</dbReference>
<feature type="region of interest" description="Disordered" evidence="1">
    <location>
        <begin position="184"/>
        <end position="233"/>
    </location>
</feature>
<feature type="domain" description="Cell surface protein Shp haem-binding" evidence="4">
    <location>
        <begin position="37"/>
        <end position="190"/>
    </location>
</feature>
<keyword evidence="2" id="KW-0472">Membrane</keyword>
<evidence type="ECO:0000313" key="5">
    <source>
        <dbReference type="EMBL" id="QKF07291.1"/>
    </source>
</evidence>
<keyword evidence="2" id="KW-1133">Transmembrane helix</keyword>
<organism evidence="5 6">
    <name type="scientific">Berryella wangjianweii</name>
    <dbReference type="NCBI Taxonomy" id="2734634"/>
    <lineage>
        <taxon>Bacteria</taxon>
        <taxon>Bacillati</taxon>
        <taxon>Actinomycetota</taxon>
        <taxon>Coriobacteriia</taxon>
        <taxon>Eggerthellales</taxon>
        <taxon>Eggerthellaceae</taxon>
        <taxon>Berryella</taxon>
    </lineage>
</organism>
<keyword evidence="6" id="KW-1185">Reference proteome</keyword>
<gene>
    <name evidence="5" type="ORF">HLV38_03515</name>
</gene>
<dbReference type="Proteomes" id="UP000503297">
    <property type="component" value="Chromosome"/>
</dbReference>
<dbReference type="GO" id="GO:0020037">
    <property type="term" value="F:heme binding"/>
    <property type="evidence" value="ECO:0007669"/>
    <property type="project" value="InterPro"/>
</dbReference>
<evidence type="ECO:0000313" key="6">
    <source>
        <dbReference type="Proteomes" id="UP000503297"/>
    </source>
</evidence>
<dbReference type="RefSeq" id="WP_173164319.1">
    <property type="nucleotide sequence ID" value="NZ_CP053716.1"/>
</dbReference>
<dbReference type="InterPro" id="IPR020985">
    <property type="entry name" value="Cell_surface_Shp_haem-bd"/>
</dbReference>
<feature type="signal peptide" evidence="3">
    <location>
        <begin position="1"/>
        <end position="32"/>
    </location>
</feature>
<feature type="chain" id="PRO_5026904790" description="Cell surface protein Shp haem-binding domain-containing protein" evidence="3">
    <location>
        <begin position="33"/>
        <end position="317"/>
    </location>
</feature>
<dbReference type="EMBL" id="CP053716">
    <property type="protein sequence ID" value="QKF07291.1"/>
    <property type="molecule type" value="Genomic_DNA"/>
</dbReference>
<evidence type="ECO:0000256" key="3">
    <source>
        <dbReference type="SAM" id="SignalP"/>
    </source>
</evidence>
<proteinExistence type="predicted"/>
<dbReference type="KEGG" id="bwa:HLV38_03515"/>
<keyword evidence="3" id="KW-0732">Signal</keyword>
<keyword evidence="2" id="KW-0812">Transmembrane</keyword>
<feature type="region of interest" description="Disordered" evidence="1">
    <location>
        <begin position="275"/>
        <end position="317"/>
    </location>
</feature>
<reference evidence="6" key="1">
    <citation type="submission" date="2020-05" db="EMBL/GenBank/DDBJ databases">
        <title>Novel species in genus Nocardioides.</title>
        <authorList>
            <person name="Zhang G."/>
        </authorList>
    </citation>
    <scope>NUCLEOTIDE SEQUENCE [LARGE SCALE GENOMIC DNA]</scope>
    <source>
        <strain evidence="6">zg-1050</strain>
    </source>
</reference>
<dbReference type="AlphaFoldDB" id="A0A6M8J2E8"/>
<feature type="compositionally biased region" description="Low complexity" evidence="1">
    <location>
        <begin position="295"/>
        <end position="308"/>
    </location>
</feature>
<feature type="transmembrane region" description="Helical" evidence="2">
    <location>
        <begin position="249"/>
        <end position="270"/>
    </location>
</feature>
<protein>
    <recommendedName>
        <fullName evidence="4">Cell surface protein Shp haem-binding domain-containing protein</fullName>
    </recommendedName>
</protein>
<sequence>MTTARLRAAVWAGFLALALIALMGASVIPAHAAVSSVGTATVTAYYANPDTGVIEDSGGPDQAALGQSMCEGVTGKTALVEKDTEGRVFVTLRISQGDFIDGYKVAADVERDGTFGDYAASEQTQYFPEVKSASGQIEEQSKKDFRVEVPSENATLRATVYVEPMGRSVVYFIKLSDLKDGNPDGFVARVTPGEGAPDRQQETPAAESPSKADDASVKEGQAAGDKGVKEYSGDGAEVTEESLSKPIPLALILGCVVAVLAGSGALTFGVTKGRRKAQDQAAAAAAAASPTTEAPGASSGSDASSVSPDSRDDQSVR</sequence>
<dbReference type="Gene3D" id="2.60.40.1850">
    <property type="match status" value="1"/>
</dbReference>
<evidence type="ECO:0000256" key="1">
    <source>
        <dbReference type="SAM" id="MobiDB-lite"/>
    </source>
</evidence>
<evidence type="ECO:0000259" key="4">
    <source>
        <dbReference type="Pfam" id="PF11545"/>
    </source>
</evidence>